<reference evidence="2" key="1">
    <citation type="submission" date="2013-07" db="EMBL/GenBank/DDBJ databases">
        <title>The Genome Sequence of Cryptococcus dejecticola CBS10117.</title>
        <authorList>
            <consortium name="The Broad Institute Genome Sequencing Platform"/>
            <person name="Cuomo C."/>
            <person name="Litvintseva A."/>
            <person name="Chen Y."/>
            <person name="Heitman J."/>
            <person name="Sun S."/>
            <person name="Springer D."/>
            <person name="Dromer F."/>
            <person name="Young S.K."/>
            <person name="Zeng Q."/>
            <person name="Gargeya S."/>
            <person name="Fitzgerald M."/>
            <person name="Abouelleil A."/>
            <person name="Alvarado L."/>
            <person name="Berlin A.M."/>
            <person name="Chapman S.B."/>
            <person name="Dewar J."/>
            <person name="Goldberg J."/>
            <person name="Griggs A."/>
            <person name="Gujja S."/>
            <person name="Hansen M."/>
            <person name="Howarth C."/>
            <person name="Imamovic A."/>
            <person name="Larimer J."/>
            <person name="McCowan C."/>
            <person name="Murphy C."/>
            <person name="Pearson M."/>
            <person name="Priest M."/>
            <person name="Roberts A."/>
            <person name="Saif S."/>
            <person name="Shea T."/>
            <person name="Sykes S."/>
            <person name="Wortman J."/>
            <person name="Nusbaum C."/>
            <person name="Birren B."/>
        </authorList>
    </citation>
    <scope>NUCLEOTIDE SEQUENCE [LARGE SCALE GENOMIC DNA]</scope>
    <source>
        <strain evidence="2">CBS 10117</strain>
    </source>
</reference>
<keyword evidence="4" id="KW-1185">Reference proteome</keyword>
<dbReference type="KEGG" id="kdj:28969355"/>
<feature type="signal peptide" evidence="1">
    <location>
        <begin position="1"/>
        <end position="20"/>
    </location>
</feature>
<dbReference type="Proteomes" id="UP000078595">
    <property type="component" value="Chromosome 6"/>
</dbReference>
<evidence type="ECO:0000313" key="4">
    <source>
        <dbReference type="Proteomes" id="UP000078595"/>
    </source>
</evidence>
<dbReference type="EMBL" id="CP144535">
    <property type="protein sequence ID" value="WWC62302.1"/>
    <property type="molecule type" value="Genomic_DNA"/>
</dbReference>
<dbReference type="AlphaFoldDB" id="A0A1A6A408"/>
<feature type="chain" id="PRO_5008342078" description="WSC domain-containing protein" evidence="1">
    <location>
        <begin position="21"/>
        <end position="267"/>
    </location>
</feature>
<dbReference type="EMBL" id="KI894032">
    <property type="protein sequence ID" value="OBR84797.1"/>
    <property type="molecule type" value="Genomic_DNA"/>
</dbReference>
<reference evidence="3" key="2">
    <citation type="submission" date="2013-07" db="EMBL/GenBank/DDBJ databases">
        <authorList>
            <consortium name="The Broad Institute Genome Sequencing Platform"/>
            <person name="Cuomo C."/>
            <person name="Litvintseva A."/>
            <person name="Chen Y."/>
            <person name="Heitman J."/>
            <person name="Sun S."/>
            <person name="Springer D."/>
            <person name="Dromer F."/>
            <person name="Young S.K."/>
            <person name="Zeng Q."/>
            <person name="Gargeya S."/>
            <person name="Fitzgerald M."/>
            <person name="Abouelleil A."/>
            <person name="Alvarado L."/>
            <person name="Berlin A.M."/>
            <person name="Chapman S.B."/>
            <person name="Dewar J."/>
            <person name="Goldberg J."/>
            <person name="Griggs A."/>
            <person name="Gujja S."/>
            <person name="Hansen M."/>
            <person name="Howarth C."/>
            <person name="Imamovic A."/>
            <person name="Larimer J."/>
            <person name="McCowan C."/>
            <person name="Murphy C."/>
            <person name="Pearson M."/>
            <person name="Priest M."/>
            <person name="Roberts A."/>
            <person name="Saif S."/>
            <person name="Shea T."/>
            <person name="Sykes S."/>
            <person name="Wortman J."/>
            <person name="Nusbaum C."/>
            <person name="Birren B."/>
        </authorList>
    </citation>
    <scope>NUCLEOTIDE SEQUENCE</scope>
    <source>
        <strain evidence="3">CBS 10117</strain>
    </source>
</reference>
<evidence type="ECO:0008006" key="5">
    <source>
        <dbReference type="Google" id="ProtNLM"/>
    </source>
</evidence>
<gene>
    <name evidence="2" type="ORF">I303_05656</name>
    <name evidence="3" type="ORF">I303_104898</name>
</gene>
<evidence type="ECO:0000313" key="3">
    <source>
        <dbReference type="EMBL" id="WWC62302.1"/>
    </source>
</evidence>
<evidence type="ECO:0000313" key="2">
    <source>
        <dbReference type="EMBL" id="OBR84797.1"/>
    </source>
</evidence>
<dbReference type="RefSeq" id="XP_018262639.1">
    <property type="nucleotide sequence ID" value="XM_018408948.1"/>
</dbReference>
<dbReference type="STRING" id="1296121.A0A1A6A408"/>
<keyword evidence="1" id="KW-0732">Signal</keyword>
<protein>
    <recommendedName>
        <fullName evidence="5">WSC domain-containing protein</fullName>
    </recommendedName>
</protein>
<proteinExistence type="predicted"/>
<dbReference type="GeneID" id="28969355"/>
<dbReference type="VEuPathDB" id="FungiDB:I303_05656"/>
<name>A0A1A6A408_9TREE</name>
<sequence>MLKPTIIISLLSFLSLHAAAIDYSETFLGCMGIGTSTNGALASPSASTAADCNAACAEAGYAYAYFASPASTYCSCKNVGPTPSQIQSSSSSGESCEYYMARSYALNTDYAFNDCWNAPDNDVNSAEDTIADCWNTCKTYSGAMVGMPSAGSTYFECYCSTNIRSAGGTSEIANCGSTDAFFSYLHTAEASPSLVDRRRRRQARRDQLALNLNTNVFCPEGLEACNLPGSRNRSSALILEANLNRVVGAYTVLSGIRPVSLGQTAQS</sequence>
<accession>A0A1A6A408</accession>
<organism evidence="2">
    <name type="scientific">Kwoniella dejecticola CBS 10117</name>
    <dbReference type="NCBI Taxonomy" id="1296121"/>
    <lineage>
        <taxon>Eukaryota</taxon>
        <taxon>Fungi</taxon>
        <taxon>Dikarya</taxon>
        <taxon>Basidiomycota</taxon>
        <taxon>Agaricomycotina</taxon>
        <taxon>Tremellomycetes</taxon>
        <taxon>Tremellales</taxon>
        <taxon>Cryptococcaceae</taxon>
        <taxon>Kwoniella</taxon>
    </lineage>
</organism>
<reference evidence="3" key="3">
    <citation type="submission" date="2024-02" db="EMBL/GenBank/DDBJ databases">
        <title>Comparative genomics of Cryptococcus and Kwoniella reveals pathogenesis evolution and contrasting modes of karyotype evolution via chromosome fusion or intercentromeric recombination.</title>
        <authorList>
            <person name="Coelho M.A."/>
            <person name="David-Palma M."/>
            <person name="Shea T."/>
            <person name="Bowers K."/>
            <person name="McGinley-Smith S."/>
            <person name="Mohammad A.W."/>
            <person name="Gnirke A."/>
            <person name="Yurkov A.M."/>
            <person name="Nowrousian M."/>
            <person name="Sun S."/>
            <person name="Cuomo C.A."/>
            <person name="Heitman J."/>
        </authorList>
    </citation>
    <scope>NUCLEOTIDE SEQUENCE</scope>
    <source>
        <strain evidence="3">CBS 10117</strain>
    </source>
</reference>
<evidence type="ECO:0000256" key="1">
    <source>
        <dbReference type="SAM" id="SignalP"/>
    </source>
</evidence>